<dbReference type="PROSITE" id="PS00517">
    <property type="entry name" value="RNASE_3_1"/>
    <property type="match status" value="1"/>
</dbReference>
<proteinExistence type="inferred from homology"/>
<comment type="function">
    <text evidence="8">Digests double-stranded RNA. Involved in the processing of primary rRNA transcript to yield the immediate precursors to the large and small rRNAs (23S and 16S). Processes some mRNAs, and tRNAs when they are encoded in the rRNA operon. Processes pre-crRNA and tracrRNA of type II CRISPR loci if present in the organism.</text>
</comment>
<dbReference type="PANTHER" id="PTHR11207:SF0">
    <property type="entry name" value="RIBONUCLEASE 3"/>
    <property type="match status" value="1"/>
</dbReference>
<keyword evidence="8" id="KW-0699">rRNA-binding</keyword>
<keyword evidence="5 8" id="KW-0255">Endonuclease</keyword>
<evidence type="ECO:0000259" key="9">
    <source>
        <dbReference type="PROSITE" id="PS50137"/>
    </source>
</evidence>
<dbReference type="SMART" id="SM00358">
    <property type="entry name" value="DSRM"/>
    <property type="match status" value="1"/>
</dbReference>
<keyword evidence="8" id="KW-0698">rRNA processing</keyword>
<comment type="caution">
    <text evidence="11">The sequence shown here is derived from an EMBL/GenBank/DDBJ whole genome shotgun (WGS) entry which is preliminary data.</text>
</comment>
<organism evidence="11 12">
    <name type="scientific">Roseivirga thermotolerans</name>
    <dbReference type="NCBI Taxonomy" id="1758176"/>
    <lineage>
        <taxon>Bacteria</taxon>
        <taxon>Pseudomonadati</taxon>
        <taxon>Bacteroidota</taxon>
        <taxon>Cytophagia</taxon>
        <taxon>Cytophagales</taxon>
        <taxon>Roseivirgaceae</taxon>
        <taxon>Roseivirga</taxon>
    </lineage>
</organism>
<keyword evidence="6 8" id="KW-0378">Hydrolase</keyword>
<dbReference type="PROSITE" id="PS50142">
    <property type="entry name" value="RNASE_3_2"/>
    <property type="match status" value="1"/>
</dbReference>
<dbReference type="InterPro" id="IPR014720">
    <property type="entry name" value="dsRBD_dom"/>
</dbReference>
<comment type="catalytic activity">
    <reaction evidence="1 8">
        <text>Endonucleolytic cleavage to 5'-phosphomonoester.</text>
        <dbReference type="EC" id="3.1.26.3"/>
    </reaction>
</comment>
<protein>
    <recommendedName>
        <fullName evidence="8">Ribonuclease 3</fullName>
        <ecNumber evidence="8">3.1.26.3</ecNumber>
    </recommendedName>
    <alternativeName>
        <fullName evidence="8">Ribonuclease III</fullName>
        <shortName evidence="8">RNase III</shortName>
    </alternativeName>
</protein>
<keyword evidence="8" id="KW-0479">Metal-binding</keyword>
<dbReference type="SUPFAM" id="SSF54768">
    <property type="entry name" value="dsRNA-binding domain-like"/>
    <property type="match status" value="1"/>
</dbReference>
<feature type="domain" description="DRBM" evidence="9">
    <location>
        <begin position="178"/>
        <end position="246"/>
    </location>
</feature>
<dbReference type="NCBIfam" id="TIGR02191">
    <property type="entry name" value="RNaseIII"/>
    <property type="match status" value="1"/>
</dbReference>
<dbReference type="Gene3D" id="1.10.1520.10">
    <property type="entry name" value="Ribonuclease III domain"/>
    <property type="match status" value="1"/>
</dbReference>
<evidence type="ECO:0000313" key="11">
    <source>
        <dbReference type="EMBL" id="GHE60538.1"/>
    </source>
</evidence>
<evidence type="ECO:0000256" key="4">
    <source>
        <dbReference type="ARBA" id="ARBA00022722"/>
    </source>
</evidence>
<feature type="binding site" evidence="8">
    <location>
        <position position="136"/>
    </location>
    <ligand>
        <name>Mg(2+)</name>
        <dbReference type="ChEBI" id="CHEBI:18420"/>
    </ligand>
</feature>
<comment type="subcellular location">
    <subcellularLocation>
        <location evidence="8">Cytoplasm</location>
    </subcellularLocation>
</comment>
<dbReference type="InterPro" id="IPR011907">
    <property type="entry name" value="RNase_III"/>
</dbReference>
<keyword evidence="8" id="KW-0963">Cytoplasm</keyword>
<comment type="subunit">
    <text evidence="8">Homodimer.</text>
</comment>
<dbReference type="PROSITE" id="PS50137">
    <property type="entry name" value="DS_RBD"/>
    <property type="match status" value="1"/>
</dbReference>
<keyword evidence="8" id="KW-0819">tRNA processing</keyword>
<dbReference type="Pfam" id="PF14622">
    <property type="entry name" value="Ribonucleas_3_3"/>
    <property type="match status" value="1"/>
</dbReference>
<dbReference type="CDD" id="cd00593">
    <property type="entry name" value="RIBOc"/>
    <property type="match status" value="1"/>
</dbReference>
<evidence type="ECO:0000256" key="2">
    <source>
        <dbReference type="ARBA" id="ARBA00010183"/>
    </source>
</evidence>
<feature type="active site" evidence="8">
    <location>
        <position position="69"/>
    </location>
</feature>
<dbReference type="InterPro" id="IPR000999">
    <property type="entry name" value="RNase_III_dom"/>
</dbReference>
<evidence type="ECO:0000256" key="3">
    <source>
        <dbReference type="ARBA" id="ARBA00022664"/>
    </source>
</evidence>
<evidence type="ECO:0000256" key="8">
    <source>
        <dbReference type="HAMAP-Rule" id="MF_00104"/>
    </source>
</evidence>
<evidence type="ECO:0000256" key="5">
    <source>
        <dbReference type="ARBA" id="ARBA00022759"/>
    </source>
</evidence>
<keyword evidence="3 8" id="KW-0507">mRNA processing</keyword>
<keyword evidence="8" id="KW-0460">Magnesium</keyword>
<keyword evidence="12" id="KW-1185">Reference proteome</keyword>
<comment type="cofactor">
    <cofactor evidence="8">
        <name>Mg(2+)</name>
        <dbReference type="ChEBI" id="CHEBI:18420"/>
    </cofactor>
</comment>
<evidence type="ECO:0000256" key="6">
    <source>
        <dbReference type="ARBA" id="ARBA00022801"/>
    </source>
</evidence>
<accession>A0ABQ3I6W3</accession>
<dbReference type="SUPFAM" id="SSF69065">
    <property type="entry name" value="RNase III domain-like"/>
    <property type="match status" value="1"/>
</dbReference>
<evidence type="ECO:0000313" key="12">
    <source>
        <dbReference type="Proteomes" id="UP000658258"/>
    </source>
</evidence>
<dbReference type="EC" id="3.1.26.3" evidence="8"/>
<dbReference type="Proteomes" id="UP000658258">
    <property type="component" value="Unassembled WGS sequence"/>
</dbReference>
<keyword evidence="7 8" id="KW-0694">RNA-binding</keyword>
<sequence length="248" mass="28554">MRLIVNRVTSLFKSYSKEEKALIASIKMITGSKPFNLKPYQIATQHTSVAKALKKGFKESNERLEYLGDSVLGMVVAEYLFKRFPFKDEGFLTELRSRIVSRESLNNVARTIGVPQIVRFDRKRKTPNSHKSLYGNTLEALIGAIYLDKGFRHSRKFILKKLLLPHFDLEEIINTTKNYKSKLIEWSQKHSKSPTFEHIDTIDKGHYKEFIIEVKVDDEPIAKGHGLSKKKAEQDAAREACIILELEQ</sequence>
<feature type="active site" evidence="8">
    <location>
        <position position="139"/>
    </location>
</feature>
<evidence type="ECO:0000256" key="7">
    <source>
        <dbReference type="ARBA" id="ARBA00022884"/>
    </source>
</evidence>
<dbReference type="Gene3D" id="3.30.160.20">
    <property type="match status" value="1"/>
</dbReference>
<dbReference type="RefSeq" id="WP_229838573.1">
    <property type="nucleotide sequence ID" value="NZ_BNAG01000002.1"/>
</dbReference>
<reference evidence="12" key="1">
    <citation type="journal article" date="2019" name="Int. J. Syst. Evol. Microbiol.">
        <title>The Global Catalogue of Microorganisms (GCM) 10K type strain sequencing project: providing services to taxonomists for standard genome sequencing and annotation.</title>
        <authorList>
            <consortium name="The Broad Institute Genomics Platform"/>
            <consortium name="The Broad Institute Genome Sequencing Center for Infectious Disease"/>
            <person name="Wu L."/>
            <person name="Ma J."/>
        </authorList>
    </citation>
    <scope>NUCLEOTIDE SEQUENCE [LARGE SCALE GENOMIC DNA]</scope>
    <source>
        <strain evidence="12">CGMCC 1.15111</strain>
    </source>
</reference>
<feature type="binding site" evidence="8">
    <location>
        <position position="139"/>
    </location>
    <ligand>
        <name>Mg(2+)</name>
        <dbReference type="ChEBI" id="CHEBI:18420"/>
    </ligand>
</feature>
<dbReference type="Pfam" id="PF00035">
    <property type="entry name" value="dsrm"/>
    <property type="match status" value="1"/>
</dbReference>
<feature type="binding site" evidence="8">
    <location>
        <position position="65"/>
    </location>
    <ligand>
        <name>Mg(2+)</name>
        <dbReference type="ChEBI" id="CHEBI:18420"/>
    </ligand>
</feature>
<keyword evidence="4 8" id="KW-0540">Nuclease</keyword>
<evidence type="ECO:0000256" key="1">
    <source>
        <dbReference type="ARBA" id="ARBA00000109"/>
    </source>
</evidence>
<dbReference type="EMBL" id="BNAG01000002">
    <property type="protein sequence ID" value="GHE60538.1"/>
    <property type="molecule type" value="Genomic_DNA"/>
</dbReference>
<dbReference type="HAMAP" id="MF_00104">
    <property type="entry name" value="RNase_III"/>
    <property type="match status" value="1"/>
</dbReference>
<dbReference type="PANTHER" id="PTHR11207">
    <property type="entry name" value="RIBONUCLEASE III"/>
    <property type="match status" value="1"/>
</dbReference>
<comment type="similarity">
    <text evidence="2">Belongs to the ribonuclease III family.</text>
</comment>
<evidence type="ECO:0000259" key="10">
    <source>
        <dbReference type="PROSITE" id="PS50142"/>
    </source>
</evidence>
<feature type="domain" description="RNase III" evidence="10">
    <location>
        <begin position="15"/>
        <end position="150"/>
    </location>
</feature>
<name>A0ABQ3I6W3_9BACT</name>
<gene>
    <name evidence="8 11" type="primary">rnc</name>
    <name evidence="11" type="ORF">GCM10011340_14240</name>
</gene>
<dbReference type="InterPro" id="IPR036389">
    <property type="entry name" value="RNase_III_sf"/>
</dbReference>
<dbReference type="CDD" id="cd10845">
    <property type="entry name" value="DSRM_RNAse_III_family"/>
    <property type="match status" value="1"/>
</dbReference>
<dbReference type="SMART" id="SM00535">
    <property type="entry name" value="RIBOc"/>
    <property type="match status" value="1"/>
</dbReference>